<organism evidence="3">
    <name type="scientific">Arundo donax</name>
    <name type="common">Giant reed</name>
    <name type="synonym">Donax arundinaceus</name>
    <dbReference type="NCBI Taxonomy" id="35708"/>
    <lineage>
        <taxon>Eukaryota</taxon>
        <taxon>Viridiplantae</taxon>
        <taxon>Streptophyta</taxon>
        <taxon>Embryophyta</taxon>
        <taxon>Tracheophyta</taxon>
        <taxon>Spermatophyta</taxon>
        <taxon>Magnoliopsida</taxon>
        <taxon>Liliopsida</taxon>
        <taxon>Poales</taxon>
        <taxon>Poaceae</taxon>
        <taxon>PACMAD clade</taxon>
        <taxon>Arundinoideae</taxon>
        <taxon>Arundineae</taxon>
        <taxon>Arundo</taxon>
    </lineage>
</organism>
<accession>A0A0A9CEV7</accession>
<feature type="compositionally biased region" description="Low complexity" evidence="1">
    <location>
        <begin position="79"/>
        <end position="109"/>
    </location>
</feature>
<dbReference type="AlphaFoldDB" id="A0A0A9CEV7"/>
<keyword evidence="2" id="KW-1133">Transmembrane helix</keyword>
<protein>
    <recommendedName>
        <fullName evidence="4">Transmembrane protein</fullName>
    </recommendedName>
</protein>
<feature type="transmembrane region" description="Helical" evidence="2">
    <location>
        <begin position="41"/>
        <end position="61"/>
    </location>
</feature>
<proteinExistence type="predicted"/>
<evidence type="ECO:0000256" key="2">
    <source>
        <dbReference type="SAM" id="Phobius"/>
    </source>
</evidence>
<keyword evidence="2" id="KW-0472">Membrane</keyword>
<name>A0A0A9CEV7_ARUDO</name>
<keyword evidence="2" id="KW-0812">Transmembrane</keyword>
<feature type="region of interest" description="Disordered" evidence="1">
    <location>
        <begin position="79"/>
        <end position="122"/>
    </location>
</feature>
<evidence type="ECO:0008006" key="4">
    <source>
        <dbReference type="Google" id="ProtNLM"/>
    </source>
</evidence>
<dbReference type="EMBL" id="GBRH01225965">
    <property type="protein sequence ID" value="JAD71930.1"/>
    <property type="molecule type" value="Transcribed_RNA"/>
</dbReference>
<evidence type="ECO:0000256" key="1">
    <source>
        <dbReference type="SAM" id="MobiDB-lite"/>
    </source>
</evidence>
<feature type="compositionally biased region" description="Basic residues" evidence="1">
    <location>
        <begin position="113"/>
        <end position="122"/>
    </location>
</feature>
<sequence length="122" mass="12370">MSFSFVPEPWRIAGDFLTGVTRGASSAYLSTVFLSLDGRSIPGVAFFGVGVFFSACASPFFRRPRLFSGCCGVVSCMPSTASGSGSASLTSSAGGSAAAGEAGLASSEAMSRKDRRKAGLGF</sequence>
<evidence type="ECO:0000313" key="3">
    <source>
        <dbReference type="EMBL" id="JAD71930.1"/>
    </source>
</evidence>
<reference evidence="3" key="2">
    <citation type="journal article" date="2015" name="Data Brief">
        <title>Shoot transcriptome of the giant reed, Arundo donax.</title>
        <authorList>
            <person name="Barrero R.A."/>
            <person name="Guerrero F.D."/>
            <person name="Moolhuijzen P."/>
            <person name="Goolsby J.A."/>
            <person name="Tidwell J."/>
            <person name="Bellgard S.E."/>
            <person name="Bellgard M.I."/>
        </authorList>
    </citation>
    <scope>NUCLEOTIDE SEQUENCE</scope>
    <source>
        <tissue evidence="3">Shoot tissue taken approximately 20 cm above the soil surface</tissue>
    </source>
</reference>
<reference evidence="3" key="1">
    <citation type="submission" date="2014-09" db="EMBL/GenBank/DDBJ databases">
        <authorList>
            <person name="Magalhaes I.L.F."/>
            <person name="Oliveira U."/>
            <person name="Santos F.R."/>
            <person name="Vidigal T.H.D.A."/>
            <person name="Brescovit A.D."/>
            <person name="Santos A.J."/>
        </authorList>
    </citation>
    <scope>NUCLEOTIDE SEQUENCE</scope>
    <source>
        <tissue evidence="3">Shoot tissue taken approximately 20 cm above the soil surface</tissue>
    </source>
</reference>